<feature type="transmembrane region" description="Helical" evidence="7">
    <location>
        <begin position="318"/>
        <end position="337"/>
    </location>
</feature>
<keyword evidence="5" id="KW-0406">Ion transport</keyword>
<dbReference type="Proteomes" id="UP001205603">
    <property type="component" value="Unassembled WGS sequence"/>
</dbReference>
<feature type="transmembrane region" description="Helical" evidence="7">
    <location>
        <begin position="132"/>
        <end position="152"/>
    </location>
</feature>
<accession>A0ABT1MEA6</accession>
<evidence type="ECO:0000256" key="3">
    <source>
        <dbReference type="ARBA" id="ARBA00022692"/>
    </source>
</evidence>
<dbReference type="InterPro" id="IPR038770">
    <property type="entry name" value="Na+/solute_symporter_sf"/>
</dbReference>
<evidence type="ECO:0000256" key="6">
    <source>
        <dbReference type="ARBA" id="ARBA00023136"/>
    </source>
</evidence>
<gene>
    <name evidence="9" type="ORF">NMU02_01200</name>
</gene>
<proteinExistence type="predicted"/>
<feature type="transmembrane region" description="Helical" evidence="7">
    <location>
        <begin position="440"/>
        <end position="461"/>
    </location>
</feature>
<evidence type="ECO:0000256" key="2">
    <source>
        <dbReference type="ARBA" id="ARBA00022448"/>
    </source>
</evidence>
<feature type="transmembrane region" description="Helical" evidence="7">
    <location>
        <begin position="9"/>
        <end position="28"/>
    </location>
</feature>
<comment type="subcellular location">
    <subcellularLocation>
        <location evidence="1">Membrane</location>
        <topology evidence="1">Multi-pass membrane protein</topology>
    </subcellularLocation>
</comment>
<evidence type="ECO:0000256" key="4">
    <source>
        <dbReference type="ARBA" id="ARBA00022989"/>
    </source>
</evidence>
<keyword evidence="10" id="KW-1185">Reference proteome</keyword>
<evidence type="ECO:0000256" key="7">
    <source>
        <dbReference type="SAM" id="Phobius"/>
    </source>
</evidence>
<feature type="transmembrane region" description="Helical" evidence="7">
    <location>
        <begin position="97"/>
        <end position="120"/>
    </location>
</feature>
<dbReference type="InterPro" id="IPR050794">
    <property type="entry name" value="CPA2_transporter"/>
</dbReference>
<evidence type="ECO:0000313" key="9">
    <source>
        <dbReference type="EMBL" id="MCP9610711.1"/>
    </source>
</evidence>
<name>A0ABT1MEA6_9BACT</name>
<feature type="transmembrane region" description="Helical" evidence="7">
    <location>
        <begin position="64"/>
        <end position="85"/>
    </location>
</feature>
<sequence>MMHRNRHNYVIYITMMIVFGALIFFALAHGEKFSHIEPALRHSRNVSPFGMFLQVITHNLQHPIVILLFQIIVILVVVRLFSFLFKYIGQPGVIGEIVAGIALGPSLLGHFFPEIAVAIFPPDSLGNLELLSQIGLVLFMFVIGMELDFGILKNKMNETLVISHAGIVVPFFLGILSSFWVYEEYASTQTDFLPFALFMGISMSITAFPVLARIVQERNMAKTQSGILALASAANDDVTAWCLLAIVIAIAQAGTFVSALFTIALTVVYILFMFILVMPFLKKIGNIYANKEVINKSFVGFIFLILLLSSAITETIGIHALFGAFMAGVVMPSNIGFRKVMMEKVEDVATVIFLPLFFAYTGLNTQIGAINSPELWGVCFFLVAVSITGKLGGCTLAARSVGEKWKDSIVIGTLMNTRGLMELVALNIGREMGILSTEVFAILVIMALTTTFMTTPILHWVERWKGKDRNKMPGTRRLILSFGRPETGKLLLSVANILFGQQLKKINVIAAHFTLGTDLNPVKAQQYARDSFIPVSKQAAEYHIRLDKRYKVTDKLNQEIVQLVHNEQSDLLLLGAGPHFMAEGQTNNHSKGMLSNLLGFSRMMSTIREKTMHLPGSLLREKIEWIMDHTQSPVAVFENRELKKITRVSLLIDTVDDLFLLGYADGIFSGKIENLTLRVSEAMIGNEHLEEAIEAVDKRYVPKLGMDTYALRGVVCPTGEDLLILSYDACKKIATNTGWYDCLPSFLTIRPAKKSFDAES</sequence>
<keyword evidence="3 7" id="KW-0812">Transmembrane</keyword>
<feature type="transmembrane region" description="Helical" evidence="7">
    <location>
        <begin position="256"/>
        <end position="281"/>
    </location>
</feature>
<feature type="transmembrane region" description="Helical" evidence="7">
    <location>
        <begin position="349"/>
        <end position="369"/>
    </location>
</feature>
<organism evidence="9 10">
    <name type="scientific">Coprobacter tertius</name>
    <dbReference type="NCBI Taxonomy" id="2944915"/>
    <lineage>
        <taxon>Bacteria</taxon>
        <taxon>Pseudomonadati</taxon>
        <taxon>Bacteroidota</taxon>
        <taxon>Bacteroidia</taxon>
        <taxon>Bacteroidales</taxon>
        <taxon>Barnesiellaceae</taxon>
        <taxon>Coprobacter</taxon>
    </lineage>
</organism>
<feature type="transmembrane region" description="Helical" evidence="7">
    <location>
        <begin position="192"/>
        <end position="215"/>
    </location>
</feature>
<evidence type="ECO:0000259" key="8">
    <source>
        <dbReference type="Pfam" id="PF00999"/>
    </source>
</evidence>
<evidence type="ECO:0000313" key="10">
    <source>
        <dbReference type="Proteomes" id="UP001205603"/>
    </source>
</evidence>
<dbReference type="RefSeq" id="WP_255025270.1">
    <property type="nucleotide sequence ID" value="NZ_JANDHW010000001.1"/>
</dbReference>
<dbReference type="PANTHER" id="PTHR32468">
    <property type="entry name" value="CATION/H + ANTIPORTER"/>
    <property type="match status" value="1"/>
</dbReference>
<feature type="transmembrane region" description="Helical" evidence="7">
    <location>
        <begin position="293"/>
        <end position="312"/>
    </location>
</feature>
<feature type="transmembrane region" description="Helical" evidence="7">
    <location>
        <begin position="159"/>
        <end position="180"/>
    </location>
</feature>
<keyword evidence="4 7" id="KW-1133">Transmembrane helix</keyword>
<dbReference type="PANTHER" id="PTHR32468:SF0">
    <property type="entry name" value="K(+)_H(+) ANTIPORTER 1"/>
    <property type="match status" value="1"/>
</dbReference>
<dbReference type="InterPro" id="IPR006153">
    <property type="entry name" value="Cation/H_exchanger_TM"/>
</dbReference>
<keyword evidence="6 7" id="KW-0472">Membrane</keyword>
<dbReference type="Pfam" id="PF00999">
    <property type="entry name" value="Na_H_Exchanger"/>
    <property type="match status" value="1"/>
</dbReference>
<dbReference type="Gene3D" id="1.20.1530.20">
    <property type="match status" value="1"/>
</dbReference>
<protein>
    <submittedName>
        <fullName evidence="9">Cation:proton antiporter</fullName>
    </submittedName>
</protein>
<reference evidence="9 10" key="1">
    <citation type="submission" date="2022-07" db="EMBL/GenBank/DDBJ databases">
        <title>Fecal culturing of patients with breast cancer.</title>
        <authorList>
            <person name="Teng N.M.Y."/>
            <person name="Kiu R."/>
            <person name="Evans R."/>
            <person name="Baker D.J."/>
            <person name="Zenner C."/>
            <person name="Robinson S.D."/>
            <person name="Hall L.J."/>
        </authorList>
    </citation>
    <scope>NUCLEOTIDE SEQUENCE [LARGE SCALE GENOMIC DNA]</scope>
    <source>
        <strain evidence="9 10">LH1063</strain>
    </source>
</reference>
<evidence type="ECO:0000256" key="5">
    <source>
        <dbReference type="ARBA" id="ARBA00023065"/>
    </source>
</evidence>
<feature type="transmembrane region" description="Helical" evidence="7">
    <location>
        <begin position="375"/>
        <end position="397"/>
    </location>
</feature>
<feature type="transmembrane region" description="Helical" evidence="7">
    <location>
        <begin position="227"/>
        <end position="250"/>
    </location>
</feature>
<dbReference type="EMBL" id="JANDHW010000001">
    <property type="protein sequence ID" value="MCP9610711.1"/>
    <property type="molecule type" value="Genomic_DNA"/>
</dbReference>
<evidence type="ECO:0000256" key="1">
    <source>
        <dbReference type="ARBA" id="ARBA00004141"/>
    </source>
</evidence>
<keyword evidence="2" id="KW-0813">Transport</keyword>
<comment type="caution">
    <text evidence="9">The sequence shown here is derived from an EMBL/GenBank/DDBJ whole genome shotgun (WGS) entry which is preliminary data.</text>
</comment>
<feature type="domain" description="Cation/H+ exchanger transmembrane" evidence="8">
    <location>
        <begin position="73"/>
        <end position="459"/>
    </location>
</feature>